<comment type="caution">
    <text evidence="1">The sequence shown here is derived from an EMBL/GenBank/DDBJ whole genome shotgun (WGS) entry which is preliminary data.</text>
</comment>
<accession>A0ACC5RRC0</accession>
<protein>
    <submittedName>
        <fullName evidence="1">Uncharacterized protein</fullName>
    </submittedName>
</protein>
<reference evidence="1" key="1">
    <citation type="submission" date="2021-01" db="EMBL/GenBank/DDBJ databases">
        <title>Draft genome of Pantoea agglomerans Eh 335.</title>
        <authorList>
            <person name="Emsley S.A."/>
            <person name="Oline D.K."/>
            <person name="Saw J.H."/>
            <person name="Ushijima B."/>
            <person name="Videau P."/>
            <person name="Koyack M.J."/>
        </authorList>
    </citation>
    <scope>NUCLEOTIDE SEQUENCE</scope>
    <source>
        <strain evidence="1">Eh 335</strain>
    </source>
</reference>
<evidence type="ECO:0000313" key="2">
    <source>
        <dbReference type="Proteomes" id="UP000633731"/>
    </source>
</evidence>
<dbReference type="Proteomes" id="UP000633731">
    <property type="component" value="Unassembled WGS sequence"/>
</dbReference>
<sequence>MMAHQLVEVHKHLSLYRGFSISRAPRSPLFPRHRYIVTKDGNYFGQDFAQAEAINIIDQLCADQEKWLIKLTGFIPTSEITNVTTTDE</sequence>
<name>A0ACC5RRC0_ENTAG</name>
<evidence type="ECO:0000313" key="1">
    <source>
        <dbReference type="EMBL" id="MBK4727210.1"/>
    </source>
</evidence>
<dbReference type="EMBL" id="JAEOXF010000013">
    <property type="protein sequence ID" value="MBK4727210.1"/>
    <property type="molecule type" value="Genomic_DNA"/>
</dbReference>
<proteinExistence type="predicted"/>
<keyword evidence="2" id="KW-1185">Reference proteome</keyword>
<organism evidence="1 2">
    <name type="scientific">Enterobacter agglomerans</name>
    <name type="common">Erwinia herbicola</name>
    <name type="synonym">Pantoea agglomerans</name>
    <dbReference type="NCBI Taxonomy" id="549"/>
    <lineage>
        <taxon>Bacteria</taxon>
        <taxon>Pseudomonadati</taxon>
        <taxon>Pseudomonadota</taxon>
        <taxon>Gammaproteobacteria</taxon>
        <taxon>Enterobacterales</taxon>
        <taxon>Erwiniaceae</taxon>
        <taxon>Pantoea</taxon>
        <taxon>Pantoea agglomerans group</taxon>
    </lineage>
</organism>
<gene>
    <name evidence="1" type="ORF">JJL49_18440</name>
</gene>